<dbReference type="GO" id="GO:0005829">
    <property type="term" value="C:cytosol"/>
    <property type="evidence" value="ECO:0007669"/>
    <property type="project" value="TreeGrafter"/>
</dbReference>
<dbReference type="InterPro" id="IPR013024">
    <property type="entry name" value="GGCT-like"/>
</dbReference>
<comment type="function">
    <text evidence="1">Putative gamma-glutamylcyclotransferase.</text>
</comment>
<evidence type="ECO:0000256" key="4">
    <source>
        <dbReference type="RuleBase" id="RU367036"/>
    </source>
</evidence>
<evidence type="ECO:0000256" key="1">
    <source>
        <dbReference type="ARBA" id="ARBA00002782"/>
    </source>
</evidence>
<name>A0A8J5GUT7_ZINOF</name>
<dbReference type="InterPro" id="IPR039126">
    <property type="entry name" value="GGACT"/>
</dbReference>
<evidence type="ECO:0000313" key="6">
    <source>
        <dbReference type="EMBL" id="KAG6510286.1"/>
    </source>
</evidence>
<dbReference type="SUPFAM" id="SSF110857">
    <property type="entry name" value="Gamma-glutamyl cyclotransferase-like"/>
    <property type="match status" value="1"/>
</dbReference>
<sequence>MDLDRTALVFVYGTLKRRFPNHSLLADLAAAGDASFLTFARTARRFPLVIGPLSIPFLLRLPGFGRRVDGELYAVSSRGLSRLDELEGTTRGHYDRIPLVVVPFTPGADGDEARDSEEGEDAPGAVTAEAYFAHPSIGDDLWRRCGERGLVSYTEDDASGYVPPKDRPAGTTFLGEWTDIDSPRVVPPVEIVEVKKFQLQ</sequence>
<dbReference type="CDD" id="cd06661">
    <property type="entry name" value="GGCT_like"/>
    <property type="match status" value="1"/>
</dbReference>
<dbReference type="Proteomes" id="UP000734854">
    <property type="component" value="Unassembled WGS sequence"/>
</dbReference>
<dbReference type="InterPro" id="IPR009288">
    <property type="entry name" value="AIG2-like_dom"/>
</dbReference>
<dbReference type="Gene3D" id="3.10.490.10">
    <property type="entry name" value="Gamma-glutamyl cyclotransferase-like"/>
    <property type="match status" value="1"/>
</dbReference>
<dbReference type="PANTHER" id="PTHR12510">
    <property type="entry name" value="TROPONIN C-AKIN-1 PROTEIN"/>
    <property type="match status" value="1"/>
</dbReference>
<organism evidence="6 7">
    <name type="scientific">Zingiber officinale</name>
    <name type="common">Ginger</name>
    <name type="synonym">Amomum zingiber</name>
    <dbReference type="NCBI Taxonomy" id="94328"/>
    <lineage>
        <taxon>Eukaryota</taxon>
        <taxon>Viridiplantae</taxon>
        <taxon>Streptophyta</taxon>
        <taxon>Embryophyta</taxon>
        <taxon>Tracheophyta</taxon>
        <taxon>Spermatophyta</taxon>
        <taxon>Magnoliopsida</taxon>
        <taxon>Liliopsida</taxon>
        <taxon>Zingiberales</taxon>
        <taxon>Zingiberaceae</taxon>
        <taxon>Zingiber</taxon>
    </lineage>
</organism>
<gene>
    <name evidence="6" type="ORF">ZIOFF_028295</name>
</gene>
<dbReference type="AlphaFoldDB" id="A0A8J5GUT7"/>
<dbReference type="Pfam" id="PF06094">
    <property type="entry name" value="GGACT"/>
    <property type="match status" value="1"/>
</dbReference>
<reference evidence="6 7" key="1">
    <citation type="submission" date="2020-08" db="EMBL/GenBank/DDBJ databases">
        <title>Plant Genome Project.</title>
        <authorList>
            <person name="Zhang R.-G."/>
        </authorList>
    </citation>
    <scope>NUCLEOTIDE SEQUENCE [LARGE SCALE GENOMIC DNA]</scope>
    <source>
        <tissue evidence="6">Rhizome</tissue>
    </source>
</reference>
<evidence type="ECO:0000313" key="7">
    <source>
        <dbReference type="Proteomes" id="UP000734854"/>
    </source>
</evidence>
<accession>A0A8J5GUT7</accession>
<comment type="caution">
    <text evidence="6">The sequence shown here is derived from an EMBL/GenBank/DDBJ whole genome shotgun (WGS) entry which is preliminary data.</text>
</comment>
<proteinExistence type="inferred from homology"/>
<feature type="active site" description="Proton acceptor" evidence="3">
    <location>
        <position position="87"/>
    </location>
</feature>
<feature type="domain" description="Gamma-glutamylcyclotransferase AIG2-like" evidence="5">
    <location>
        <begin position="9"/>
        <end position="133"/>
    </location>
</feature>
<evidence type="ECO:0000259" key="5">
    <source>
        <dbReference type="Pfam" id="PF06094"/>
    </source>
</evidence>
<dbReference type="GO" id="GO:0061929">
    <property type="term" value="F:gamma-glutamylaminecyclotransferase activity"/>
    <property type="evidence" value="ECO:0007669"/>
    <property type="project" value="InterPro"/>
</dbReference>
<dbReference type="EMBL" id="JACMSC010000008">
    <property type="protein sequence ID" value="KAG6510286.1"/>
    <property type="molecule type" value="Genomic_DNA"/>
</dbReference>
<protein>
    <recommendedName>
        <fullName evidence="4">Gamma-glutamylcyclotransferase family protein</fullName>
    </recommendedName>
</protein>
<dbReference type="PANTHER" id="PTHR12510:SF4">
    <property type="entry name" value="GAMMA-GLUTAMYLAMINECYCLOTRANSFERASE"/>
    <property type="match status" value="1"/>
</dbReference>
<evidence type="ECO:0000256" key="2">
    <source>
        <dbReference type="ARBA" id="ARBA00008861"/>
    </source>
</evidence>
<keyword evidence="7" id="KW-1185">Reference proteome</keyword>
<comment type="similarity">
    <text evidence="2 4">Belongs to the gamma-glutamylcyclotransferase family.</text>
</comment>
<dbReference type="InterPro" id="IPR036568">
    <property type="entry name" value="GGCT-like_sf"/>
</dbReference>
<evidence type="ECO:0000256" key="3">
    <source>
        <dbReference type="PIRSR" id="PIRSR639126-1"/>
    </source>
</evidence>